<dbReference type="GO" id="GO:0045039">
    <property type="term" value="P:protein insertion into mitochondrial inner membrane"/>
    <property type="evidence" value="ECO:0007669"/>
    <property type="project" value="InterPro"/>
</dbReference>
<dbReference type="PANTHER" id="PTHR14110:SF18">
    <property type="entry name" value="OUTER ENVELOPE PORE PROTEIN 16-3, CHLOROPLASTIC_MITOCHONDRIAL"/>
    <property type="match status" value="1"/>
</dbReference>
<evidence type="ECO:0000313" key="7">
    <source>
        <dbReference type="RefSeq" id="XP_010913916.1"/>
    </source>
</evidence>
<organism evidence="6 7">
    <name type="scientific">Elaeis guineensis var. tenera</name>
    <name type="common">Oil palm</name>
    <dbReference type="NCBI Taxonomy" id="51953"/>
    <lineage>
        <taxon>Eukaryota</taxon>
        <taxon>Viridiplantae</taxon>
        <taxon>Streptophyta</taxon>
        <taxon>Embryophyta</taxon>
        <taxon>Tracheophyta</taxon>
        <taxon>Spermatophyta</taxon>
        <taxon>Magnoliopsida</taxon>
        <taxon>Liliopsida</taxon>
        <taxon>Arecaceae</taxon>
        <taxon>Arecoideae</taxon>
        <taxon>Cocoseae</taxon>
        <taxon>Elaeidinae</taxon>
        <taxon>Elaeis</taxon>
    </lineage>
</organism>
<evidence type="ECO:0000256" key="2">
    <source>
        <dbReference type="ARBA" id="ARBA00022692"/>
    </source>
</evidence>
<evidence type="ECO:0000256" key="5">
    <source>
        <dbReference type="SAM" id="Phobius"/>
    </source>
</evidence>
<dbReference type="Proteomes" id="UP000504607">
    <property type="component" value="Chromosome 2"/>
</dbReference>
<dbReference type="GO" id="GO:0042721">
    <property type="term" value="C:TIM22 mitochondrial import inner membrane insertion complex"/>
    <property type="evidence" value="ECO:0007669"/>
    <property type="project" value="InterPro"/>
</dbReference>
<feature type="transmembrane region" description="Helical" evidence="5">
    <location>
        <begin position="20"/>
        <end position="41"/>
    </location>
</feature>
<evidence type="ECO:0000256" key="4">
    <source>
        <dbReference type="ARBA" id="ARBA00023136"/>
    </source>
</evidence>
<dbReference type="GO" id="GO:0009507">
    <property type="term" value="C:chloroplast"/>
    <property type="evidence" value="ECO:0007669"/>
    <property type="project" value="TreeGrafter"/>
</dbReference>
<gene>
    <name evidence="7" type="primary">LOC105039461</name>
</gene>
<evidence type="ECO:0000256" key="1">
    <source>
        <dbReference type="ARBA" id="ARBA00004141"/>
    </source>
</evidence>
<sequence>MELSKVRDLLDQHTPTMVTVKGATMGLAAGTVTGAIVATLFERDVPPVKQNVTHPELMRTLKVCGNYGLTFAALGGIYAGVEQLLEKQRKKKDFINGAVGAFVAGASVLGLKGRSISSGLFCGAALAFTSAGLEHCLSDDQTHDQ</sequence>
<dbReference type="InParanoid" id="A0A6I9QR08"/>
<reference evidence="7" key="1">
    <citation type="submission" date="2025-08" db="UniProtKB">
        <authorList>
            <consortium name="RefSeq"/>
        </authorList>
    </citation>
    <scope>IDENTIFICATION</scope>
</reference>
<dbReference type="InterPro" id="IPR039175">
    <property type="entry name" value="TIM22"/>
</dbReference>
<feature type="transmembrane region" description="Helical" evidence="5">
    <location>
        <begin position="93"/>
        <end position="111"/>
    </location>
</feature>
<keyword evidence="4 5" id="KW-0472">Membrane</keyword>
<evidence type="ECO:0000313" key="6">
    <source>
        <dbReference type="Proteomes" id="UP000504607"/>
    </source>
</evidence>
<dbReference type="GeneID" id="105039461"/>
<keyword evidence="6" id="KW-1185">Reference proteome</keyword>
<accession>A0A6I9QR08</accession>
<keyword evidence="2 5" id="KW-0812">Transmembrane</keyword>
<dbReference type="RefSeq" id="XP_010913916.1">
    <property type="nucleotide sequence ID" value="XM_010915614.2"/>
</dbReference>
<evidence type="ECO:0000256" key="3">
    <source>
        <dbReference type="ARBA" id="ARBA00022989"/>
    </source>
</evidence>
<dbReference type="OrthoDB" id="1913277at2759"/>
<keyword evidence="3 5" id="KW-1133">Transmembrane helix</keyword>
<comment type="subcellular location">
    <subcellularLocation>
        <location evidence="1">Membrane</location>
        <topology evidence="1">Multi-pass membrane protein</topology>
    </subcellularLocation>
</comment>
<proteinExistence type="predicted"/>
<dbReference type="Pfam" id="PF02466">
    <property type="entry name" value="Tim17"/>
    <property type="match status" value="1"/>
</dbReference>
<name>A0A6I9QR08_ELAGV</name>
<dbReference type="KEGG" id="egu:105039461"/>
<dbReference type="PANTHER" id="PTHR14110">
    <property type="entry name" value="MITOCHONDRIAL IMPORT INNER MEMBRANE TRANSLOCASE SUBUNIT TIM22"/>
    <property type="match status" value="1"/>
</dbReference>
<protein>
    <submittedName>
        <fullName evidence="7">Outer envelope pore protein 16-3, chloroplastic/mitochondrial isoform X1</fullName>
    </submittedName>
</protein>
<feature type="transmembrane region" description="Helical" evidence="5">
    <location>
        <begin position="61"/>
        <end position="81"/>
    </location>
</feature>
<dbReference type="AlphaFoldDB" id="A0A6I9QR08"/>